<name>A0AAN9X7M6_PSOTE</name>
<organism evidence="2 3">
    <name type="scientific">Psophocarpus tetragonolobus</name>
    <name type="common">Winged bean</name>
    <name type="synonym">Dolichos tetragonolobus</name>
    <dbReference type="NCBI Taxonomy" id="3891"/>
    <lineage>
        <taxon>Eukaryota</taxon>
        <taxon>Viridiplantae</taxon>
        <taxon>Streptophyta</taxon>
        <taxon>Embryophyta</taxon>
        <taxon>Tracheophyta</taxon>
        <taxon>Spermatophyta</taxon>
        <taxon>Magnoliopsida</taxon>
        <taxon>eudicotyledons</taxon>
        <taxon>Gunneridae</taxon>
        <taxon>Pentapetalae</taxon>
        <taxon>rosids</taxon>
        <taxon>fabids</taxon>
        <taxon>Fabales</taxon>
        <taxon>Fabaceae</taxon>
        <taxon>Papilionoideae</taxon>
        <taxon>50 kb inversion clade</taxon>
        <taxon>NPAAA clade</taxon>
        <taxon>indigoferoid/millettioid clade</taxon>
        <taxon>Phaseoleae</taxon>
        <taxon>Psophocarpus</taxon>
    </lineage>
</organism>
<protein>
    <submittedName>
        <fullName evidence="2">Uncharacterized protein</fullName>
    </submittedName>
</protein>
<dbReference type="EMBL" id="JAYMYS010000008">
    <property type="protein sequence ID" value="KAK7385873.1"/>
    <property type="molecule type" value="Genomic_DNA"/>
</dbReference>
<evidence type="ECO:0000313" key="3">
    <source>
        <dbReference type="Proteomes" id="UP001386955"/>
    </source>
</evidence>
<feature type="transmembrane region" description="Helical" evidence="1">
    <location>
        <begin position="62"/>
        <end position="80"/>
    </location>
</feature>
<evidence type="ECO:0000313" key="2">
    <source>
        <dbReference type="EMBL" id="KAK7385873.1"/>
    </source>
</evidence>
<keyword evidence="1" id="KW-1133">Transmembrane helix</keyword>
<dbReference type="AlphaFoldDB" id="A0AAN9X7M6"/>
<dbReference type="Proteomes" id="UP001386955">
    <property type="component" value="Unassembled WGS sequence"/>
</dbReference>
<sequence>MIKPIWILPTTLDGVSNGGCIESALSHRIRHLPTTLHFERFTAVCYSQSRYFLFKSFLSIRFFPLSNSLLFCAVVVVVVVEHRAPRNKS</sequence>
<evidence type="ECO:0000256" key="1">
    <source>
        <dbReference type="SAM" id="Phobius"/>
    </source>
</evidence>
<keyword evidence="3" id="KW-1185">Reference proteome</keyword>
<gene>
    <name evidence="2" type="ORF">VNO78_31802</name>
</gene>
<proteinExistence type="predicted"/>
<keyword evidence="1" id="KW-0812">Transmembrane</keyword>
<accession>A0AAN9X7M6</accession>
<reference evidence="2 3" key="1">
    <citation type="submission" date="2024-01" db="EMBL/GenBank/DDBJ databases">
        <title>The genomes of 5 underutilized Papilionoideae crops provide insights into root nodulation and disease resistanc.</title>
        <authorList>
            <person name="Jiang F."/>
        </authorList>
    </citation>
    <scope>NUCLEOTIDE SEQUENCE [LARGE SCALE GENOMIC DNA]</scope>
    <source>
        <strain evidence="2">DUOXIRENSHENG_FW03</strain>
        <tissue evidence="2">Leaves</tissue>
    </source>
</reference>
<keyword evidence="1" id="KW-0472">Membrane</keyword>
<comment type="caution">
    <text evidence="2">The sequence shown here is derived from an EMBL/GenBank/DDBJ whole genome shotgun (WGS) entry which is preliminary data.</text>
</comment>